<dbReference type="CDD" id="cd02440">
    <property type="entry name" value="AdoMet_MTases"/>
    <property type="match status" value="1"/>
</dbReference>
<accession>A0A7W7YEZ9</accession>
<sequence length="224" mass="24779">MKVPLSTQSLNRIARLCSIRNKRWERCYASMKLRSDPVYAAVAHELDGSALPVLDIGCGIGLLSFYLREAGYTADIAGFDYDAKKIACAQSMVARSDYTGLSFMTGDARQGLPECSGHVVILDILQFFTRDEQAALLRAAAARVAHGGRLIIRTGLQDDSWRFRITVAGDWLAKLTLWMKSAPVCYPDRELFESVLGAAGLRVRLLPLWGATPFNNHLVVAERE</sequence>
<dbReference type="AlphaFoldDB" id="A0A7W7YEZ9"/>
<dbReference type="InterPro" id="IPR041698">
    <property type="entry name" value="Methyltransf_25"/>
</dbReference>
<dbReference type="Pfam" id="PF13649">
    <property type="entry name" value="Methyltransf_25"/>
    <property type="match status" value="1"/>
</dbReference>
<dbReference type="GO" id="GO:0008168">
    <property type="term" value="F:methyltransferase activity"/>
    <property type="evidence" value="ECO:0007669"/>
    <property type="project" value="UniProtKB-KW"/>
</dbReference>
<keyword evidence="2" id="KW-0489">Methyltransferase</keyword>
<keyword evidence="2" id="KW-0808">Transferase</keyword>
<dbReference type="InterPro" id="IPR029063">
    <property type="entry name" value="SAM-dependent_MTases_sf"/>
</dbReference>
<evidence type="ECO:0000313" key="2">
    <source>
        <dbReference type="EMBL" id="MBB5034948.1"/>
    </source>
</evidence>
<dbReference type="SUPFAM" id="SSF53335">
    <property type="entry name" value="S-adenosyl-L-methionine-dependent methyltransferases"/>
    <property type="match status" value="1"/>
</dbReference>
<feature type="domain" description="Methyltransferase" evidence="1">
    <location>
        <begin position="53"/>
        <end position="148"/>
    </location>
</feature>
<comment type="caution">
    <text evidence="2">The sequence shown here is derived from an EMBL/GenBank/DDBJ whole genome shotgun (WGS) entry which is preliminary data.</text>
</comment>
<name>A0A7W7YEZ9_9BACT</name>
<organism evidence="2 3">
    <name type="scientific">Prosthecobacter vanneervenii</name>
    <dbReference type="NCBI Taxonomy" id="48466"/>
    <lineage>
        <taxon>Bacteria</taxon>
        <taxon>Pseudomonadati</taxon>
        <taxon>Verrucomicrobiota</taxon>
        <taxon>Verrucomicrobiia</taxon>
        <taxon>Verrucomicrobiales</taxon>
        <taxon>Verrucomicrobiaceae</taxon>
        <taxon>Prosthecobacter</taxon>
    </lineage>
</organism>
<evidence type="ECO:0000259" key="1">
    <source>
        <dbReference type="Pfam" id="PF13649"/>
    </source>
</evidence>
<dbReference type="RefSeq" id="WP_184343244.1">
    <property type="nucleotide sequence ID" value="NZ_JACHIG010000012.1"/>
</dbReference>
<evidence type="ECO:0000313" key="3">
    <source>
        <dbReference type="Proteomes" id="UP000590740"/>
    </source>
</evidence>
<gene>
    <name evidence="2" type="ORF">HNQ65_004556</name>
</gene>
<protein>
    <submittedName>
        <fullName evidence="2">2-polyprenyl-3-methyl-5-hydroxy-6-metoxy-1, 4-benzoquinol methylase</fullName>
    </submittedName>
</protein>
<dbReference type="Gene3D" id="3.40.50.150">
    <property type="entry name" value="Vaccinia Virus protein VP39"/>
    <property type="match status" value="1"/>
</dbReference>
<dbReference type="Proteomes" id="UP000590740">
    <property type="component" value="Unassembled WGS sequence"/>
</dbReference>
<reference evidence="2 3" key="1">
    <citation type="submission" date="2020-08" db="EMBL/GenBank/DDBJ databases">
        <title>Genomic Encyclopedia of Type Strains, Phase IV (KMG-IV): sequencing the most valuable type-strain genomes for metagenomic binning, comparative biology and taxonomic classification.</title>
        <authorList>
            <person name="Goeker M."/>
        </authorList>
    </citation>
    <scope>NUCLEOTIDE SEQUENCE [LARGE SCALE GENOMIC DNA]</scope>
    <source>
        <strain evidence="2 3">DSM 12252</strain>
    </source>
</reference>
<keyword evidence="3" id="KW-1185">Reference proteome</keyword>
<proteinExistence type="predicted"/>
<dbReference type="GO" id="GO:0032259">
    <property type="term" value="P:methylation"/>
    <property type="evidence" value="ECO:0007669"/>
    <property type="project" value="UniProtKB-KW"/>
</dbReference>
<dbReference type="EMBL" id="JACHIG010000012">
    <property type="protein sequence ID" value="MBB5034948.1"/>
    <property type="molecule type" value="Genomic_DNA"/>
</dbReference>